<reference evidence="1" key="2">
    <citation type="submission" date="2022-06" db="UniProtKB">
        <authorList>
            <consortium name="EnsemblMetazoa"/>
        </authorList>
    </citation>
    <scope>IDENTIFICATION</scope>
    <source>
        <strain evidence="1">DF5081</strain>
    </source>
</reference>
<protein>
    <submittedName>
        <fullName evidence="1">Uncharacterized protein</fullName>
    </submittedName>
</protein>
<name>A0A8R1E357_CAEJA</name>
<evidence type="ECO:0000313" key="2">
    <source>
        <dbReference type="Proteomes" id="UP000005237"/>
    </source>
</evidence>
<sequence length="108" mass="12147">MQNSLFNWSEFSAFYTEYITLFIGGIKTYISDMAPTSNKRKSLKANGSIGNAVELYRVQSLEKENDDLKLEKTGALQLTSRKTAKTAIGEEPYRDADFHAPTGCVRKE</sequence>
<dbReference type="EnsemblMetazoa" id="CJA20153.1">
    <property type="protein sequence ID" value="CJA20153.1"/>
    <property type="gene ID" value="WBGene00175724"/>
</dbReference>
<keyword evidence="2" id="KW-1185">Reference proteome</keyword>
<accession>A0A8R1E357</accession>
<reference evidence="2" key="1">
    <citation type="submission" date="2010-08" db="EMBL/GenBank/DDBJ databases">
        <authorList>
            <consortium name="Caenorhabditis japonica Sequencing Consortium"/>
            <person name="Wilson R.K."/>
        </authorList>
    </citation>
    <scope>NUCLEOTIDE SEQUENCE [LARGE SCALE GENOMIC DNA]</scope>
    <source>
        <strain evidence="2">DF5081</strain>
    </source>
</reference>
<organism evidence="1 2">
    <name type="scientific">Caenorhabditis japonica</name>
    <dbReference type="NCBI Taxonomy" id="281687"/>
    <lineage>
        <taxon>Eukaryota</taxon>
        <taxon>Metazoa</taxon>
        <taxon>Ecdysozoa</taxon>
        <taxon>Nematoda</taxon>
        <taxon>Chromadorea</taxon>
        <taxon>Rhabditida</taxon>
        <taxon>Rhabditina</taxon>
        <taxon>Rhabditomorpha</taxon>
        <taxon>Rhabditoidea</taxon>
        <taxon>Rhabditidae</taxon>
        <taxon>Peloderinae</taxon>
        <taxon>Caenorhabditis</taxon>
    </lineage>
</organism>
<proteinExistence type="predicted"/>
<evidence type="ECO:0000313" key="1">
    <source>
        <dbReference type="EnsemblMetazoa" id="CJA20153.1"/>
    </source>
</evidence>
<dbReference type="Proteomes" id="UP000005237">
    <property type="component" value="Unassembled WGS sequence"/>
</dbReference>
<dbReference type="AlphaFoldDB" id="A0A8R1E357"/>